<dbReference type="InterPro" id="IPR055396">
    <property type="entry name" value="DUF7088"/>
</dbReference>
<evidence type="ECO:0000313" key="4">
    <source>
        <dbReference type="EMBL" id="SUZ72085.1"/>
    </source>
</evidence>
<dbReference type="Pfam" id="PF09822">
    <property type="entry name" value="ABC_transp_aux"/>
    <property type="match status" value="1"/>
</dbReference>
<gene>
    <name evidence="4" type="ORF">METZ01_LOCUS24939</name>
</gene>
<dbReference type="Pfam" id="PF23357">
    <property type="entry name" value="DUF7088"/>
    <property type="match status" value="1"/>
</dbReference>
<dbReference type="AlphaFoldDB" id="A0A381PYF1"/>
<feature type="transmembrane region" description="Helical" evidence="1">
    <location>
        <begin position="7"/>
        <end position="24"/>
    </location>
</feature>
<accession>A0A381PYF1</accession>
<feature type="domain" description="ABC-type uncharacterised transport system" evidence="2">
    <location>
        <begin position="209"/>
        <end position="459"/>
    </location>
</feature>
<protein>
    <submittedName>
        <fullName evidence="4">Uncharacterized protein</fullName>
    </submittedName>
</protein>
<proteinExistence type="predicted"/>
<reference evidence="4" key="1">
    <citation type="submission" date="2018-05" db="EMBL/GenBank/DDBJ databases">
        <authorList>
            <person name="Lanie J.A."/>
            <person name="Ng W.-L."/>
            <person name="Kazmierczak K.M."/>
            <person name="Andrzejewski T.M."/>
            <person name="Davidsen T.M."/>
            <person name="Wayne K.J."/>
            <person name="Tettelin H."/>
            <person name="Glass J.I."/>
            <person name="Rusch D."/>
            <person name="Podicherti R."/>
            <person name="Tsui H.-C.T."/>
            <person name="Winkler M.E."/>
        </authorList>
    </citation>
    <scope>NUCLEOTIDE SEQUENCE</scope>
</reference>
<sequence length="517" mass="58285">MKLWRGATFDGLGILFLGWLYGVSIVNFDWVAWVLIVLGAVLLLFPLATNYQKVFNTVKSRRTQIGAKTLVIIVLVLLIVGLLDYLTIRHSWRVDTTSQREFSLSEQTVSILRNLDREVTLAAFVSDSEMRRMEDRMIEYTHYSGKFNYEIIDPIKEPERVREFFGPDKQQLELPTVVLKTELKDEEINSTGEEEITNALIKVTRDESRKVYFVQGHGEKTIFPDEPGMASSQFVKDELEKQHFQVDALNLFQENSVPEDADVLVVAGPVKMLASNEVEAISNFLSSGGNVLAMLDPETESGLEELMNGWNVKLNGDLVLESHSSFVLTSSGLNRQSSVSAAPSAAEYGDHMITKNFRYATTFVQSQSLSVIDEEDSDTEVTDLVYTSSNSWGEMDLKRLYEEKQAEQDEGDSEGPTTLAMAVEKDDSVKTRLVVVGDSDFASDVYVGQSPGNMDFFLNIVSWLAEEEDLISVRPKEPENRSLTMTMRQQKLTLFFLIILLPIAAVRMGIHIYMKRS</sequence>
<keyword evidence="1" id="KW-1133">Transmembrane helix</keyword>
<name>A0A381PYF1_9ZZZZ</name>
<dbReference type="InterPro" id="IPR029062">
    <property type="entry name" value="Class_I_gatase-like"/>
</dbReference>
<dbReference type="SUPFAM" id="SSF52317">
    <property type="entry name" value="Class I glutamine amidotransferase-like"/>
    <property type="match status" value="1"/>
</dbReference>
<dbReference type="InterPro" id="IPR019196">
    <property type="entry name" value="ABC_transp_unknown"/>
</dbReference>
<keyword evidence="1" id="KW-0472">Membrane</keyword>
<evidence type="ECO:0000259" key="3">
    <source>
        <dbReference type="Pfam" id="PF23357"/>
    </source>
</evidence>
<feature type="transmembrane region" description="Helical" evidence="1">
    <location>
        <begin position="492"/>
        <end position="514"/>
    </location>
</feature>
<dbReference type="EMBL" id="UINC01001143">
    <property type="protein sequence ID" value="SUZ72085.1"/>
    <property type="molecule type" value="Genomic_DNA"/>
</dbReference>
<feature type="transmembrane region" description="Helical" evidence="1">
    <location>
        <begin position="30"/>
        <end position="48"/>
    </location>
</feature>
<evidence type="ECO:0000259" key="2">
    <source>
        <dbReference type="Pfam" id="PF09822"/>
    </source>
</evidence>
<evidence type="ECO:0000256" key="1">
    <source>
        <dbReference type="SAM" id="Phobius"/>
    </source>
</evidence>
<feature type="domain" description="DUF7088" evidence="3">
    <location>
        <begin position="100"/>
        <end position="171"/>
    </location>
</feature>
<keyword evidence="1" id="KW-0812">Transmembrane</keyword>
<organism evidence="4">
    <name type="scientific">marine metagenome</name>
    <dbReference type="NCBI Taxonomy" id="408172"/>
    <lineage>
        <taxon>unclassified sequences</taxon>
        <taxon>metagenomes</taxon>
        <taxon>ecological metagenomes</taxon>
    </lineage>
</organism>
<feature type="transmembrane region" description="Helical" evidence="1">
    <location>
        <begin position="69"/>
        <end position="88"/>
    </location>
</feature>